<dbReference type="NCBIfam" id="NF033545">
    <property type="entry name" value="transpos_IS630"/>
    <property type="match status" value="1"/>
</dbReference>
<protein>
    <submittedName>
        <fullName evidence="3">Insertion element IS630 uncharacterized 39 kDa protein</fullName>
    </submittedName>
</protein>
<proteinExistence type="predicted"/>
<keyword evidence="4" id="KW-1185">Reference proteome</keyword>
<evidence type="ECO:0000256" key="1">
    <source>
        <dbReference type="SAM" id="MobiDB-lite"/>
    </source>
</evidence>
<reference evidence="3 4" key="1">
    <citation type="submission" date="2022-01" db="EMBL/GenBank/DDBJ databases">
        <title>A high-quality chromosome-level genome assembly of rohu carp, Labeo rohita.</title>
        <authorList>
            <person name="Arick M.A. II"/>
            <person name="Hsu C.-Y."/>
            <person name="Magbanua Z."/>
            <person name="Pechanova O."/>
            <person name="Grover C."/>
            <person name="Miller E."/>
            <person name="Thrash A."/>
            <person name="Ezzel L."/>
            <person name="Alam S."/>
            <person name="Benzie J."/>
            <person name="Hamilton M."/>
            <person name="Karsi A."/>
            <person name="Lawrence M.L."/>
            <person name="Peterson D.G."/>
        </authorList>
    </citation>
    <scope>NUCLEOTIDE SEQUENCE [LARGE SCALE GENOMIC DNA]</scope>
    <source>
        <strain evidence="4">BAU-BD-2019</strain>
        <tissue evidence="3">Blood</tissue>
    </source>
</reference>
<sequence>MEGPGQVNEQGQLPARGRGGRGGVRVRGGGIGGRGRGARRHCAVPDEIRATVIDHVINHGLTMAEAGRRVQPNVPRSTVSSIIQTFRRENSISTIDRTLKKHQMTMKQIYRVPFERNSDRVKELRYQYVHRIMALEGNETPHILVFVDEVGFNLAKGRRRGCNIIGHRATVDVPGQGGGNITMCAAISENGVATHIPSLGPYNTEKLLIFLDHLHFDLIPENERGLVGPHLPQYVIVWDNVNFHRGPLIRAWFTTHPRMVMVFLPPYSPFLNPIEEFFSAWRWRVYEHRAQDQRSLLHAMDAACEDIKEIIVRDGCDIHAISSLVASQGRIYAVMWTRICGHTDCSVWMVRRVRTAGSEELL</sequence>
<feature type="domain" description="Tc1-like transposase DDE" evidence="2">
    <location>
        <begin position="144"/>
        <end position="296"/>
    </location>
</feature>
<organism evidence="3 4">
    <name type="scientific">Labeo rohita</name>
    <name type="common">Indian major carp</name>
    <name type="synonym">Cyprinus rohita</name>
    <dbReference type="NCBI Taxonomy" id="84645"/>
    <lineage>
        <taxon>Eukaryota</taxon>
        <taxon>Metazoa</taxon>
        <taxon>Chordata</taxon>
        <taxon>Craniata</taxon>
        <taxon>Vertebrata</taxon>
        <taxon>Euteleostomi</taxon>
        <taxon>Actinopterygii</taxon>
        <taxon>Neopterygii</taxon>
        <taxon>Teleostei</taxon>
        <taxon>Ostariophysi</taxon>
        <taxon>Cypriniformes</taxon>
        <taxon>Cyprinidae</taxon>
        <taxon>Labeoninae</taxon>
        <taxon>Labeonini</taxon>
        <taxon>Labeo</taxon>
    </lineage>
</organism>
<dbReference type="Proteomes" id="UP000830375">
    <property type="component" value="Unassembled WGS sequence"/>
</dbReference>
<dbReference type="InterPro" id="IPR038717">
    <property type="entry name" value="Tc1-like_DDE_dom"/>
</dbReference>
<feature type="region of interest" description="Disordered" evidence="1">
    <location>
        <begin position="1"/>
        <end position="38"/>
    </location>
</feature>
<dbReference type="EMBL" id="JACTAM010000003">
    <property type="protein sequence ID" value="KAI2666454.1"/>
    <property type="molecule type" value="Genomic_DNA"/>
</dbReference>
<dbReference type="Gene3D" id="3.30.420.10">
    <property type="entry name" value="Ribonuclease H-like superfamily/Ribonuclease H"/>
    <property type="match status" value="1"/>
</dbReference>
<evidence type="ECO:0000313" key="3">
    <source>
        <dbReference type="EMBL" id="KAI2666454.1"/>
    </source>
</evidence>
<dbReference type="Pfam" id="PF13358">
    <property type="entry name" value="DDE_3"/>
    <property type="match status" value="1"/>
</dbReference>
<dbReference type="InterPro" id="IPR036397">
    <property type="entry name" value="RNaseH_sf"/>
</dbReference>
<comment type="caution">
    <text evidence="3">The sequence shown here is derived from an EMBL/GenBank/DDBJ whole genome shotgun (WGS) entry which is preliminary data.</text>
</comment>
<dbReference type="PANTHER" id="PTHR46564">
    <property type="entry name" value="TRANSPOSASE"/>
    <property type="match status" value="1"/>
</dbReference>
<accession>A0ABQ8MUF0</accession>
<dbReference type="PANTHER" id="PTHR46564:SF1">
    <property type="entry name" value="TRANSPOSASE"/>
    <property type="match status" value="1"/>
</dbReference>
<evidence type="ECO:0000313" key="4">
    <source>
        <dbReference type="Proteomes" id="UP000830375"/>
    </source>
</evidence>
<feature type="compositionally biased region" description="Gly residues" evidence="1">
    <location>
        <begin position="20"/>
        <end position="35"/>
    </location>
</feature>
<gene>
    <name evidence="3" type="ORF">H4Q32_010328</name>
</gene>
<evidence type="ECO:0000259" key="2">
    <source>
        <dbReference type="Pfam" id="PF13358"/>
    </source>
</evidence>
<dbReference type="InterPro" id="IPR047655">
    <property type="entry name" value="Transpos_IS630-like"/>
</dbReference>
<name>A0ABQ8MUF0_LABRO</name>